<dbReference type="PIRSF" id="PIRSF037037">
    <property type="entry name" value="Kelch-like_protein_gigaxonin"/>
    <property type="match status" value="1"/>
</dbReference>
<dbReference type="Pfam" id="PF07707">
    <property type="entry name" value="BACK"/>
    <property type="match status" value="1"/>
</dbReference>
<sequence length="616" mass="69920">MDLRSKHSLALMERLWRMKEAGEMTDVVLVAEGVRFPCHRVVLSAFSPYFLAMFSCGLQECSRREVLLQDMAADSLRLILNYMYRSELPLTNANVQGVSITAYVLQLDDVFQRCQKHMTDNMDASNCLGVYHYARDLGAEDLRDHSHRYLRHNFAQVCLNEEVLELECHQLLALVGSDDLNVSREESILDVVLRWVNRDRDHRAPRLPELLRKVRLPLVAPDFLREALRRNTVLLADAECQDMVQEALEATQCHSSAVPRQLKLRYGMETVDLLLCIGTESQGIRSRRGSYSNHSFCFSPTTGQIHYITSPRYGDALGCVCAGVVTEDNHIIVAGEAGPRRMAREQIRSVEIHRYKASAQGSWERLCSAEHREMYALGSVGDTLYLLGGMMKLRNQYFITNCVERWFMQRKAWRSSAPLPVPLAYHCAVRLKDHLYVLGGRTPQTNRPDDEPECLSSRVFRLDPGTNMWTECGPMRYSKYRCSAVALNGEIYVLGGIGCEGVDRGQSRRCLDSVEIYNPDGDFWRAGPPLPGPLLSLRTNGSNAGVVGGKIYVCGFYRGADRHDLITKDILELDPWENRWTMVARRVLMHDSYDVCLVANLNPRDLLAPPPDLLEE</sequence>
<dbReference type="Gene3D" id="3.30.710.10">
    <property type="entry name" value="Potassium Channel Kv1.1, Chain A"/>
    <property type="match status" value="1"/>
</dbReference>
<dbReference type="Pfam" id="PF00651">
    <property type="entry name" value="BTB"/>
    <property type="match status" value="1"/>
</dbReference>
<protein>
    <recommendedName>
        <fullName evidence="3">BTB domain-containing protein</fullName>
    </recommendedName>
</protein>
<dbReference type="FunFam" id="1.25.40.420:FF:000001">
    <property type="entry name" value="Kelch-like family member 12"/>
    <property type="match status" value="1"/>
</dbReference>
<dbReference type="Pfam" id="PF24681">
    <property type="entry name" value="Kelch_KLHDC2_KLHL20_DRC7"/>
    <property type="match status" value="1"/>
</dbReference>
<dbReference type="InterPro" id="IPR011333">
    <property type="entry name" value="SKP1/BTB/POZ_sf"/>
</dbReference>
<evidence type="ECO:0000256" key="1">
    <source>
        <dbReference type="ARBA" id="ARBA00022441"/>
    </source>
</evidence>
<dbReference type="InterPro" id="IPR000210">
    <property type="entry name" value="BTB/POZ_dom"/>
</dbReference>
<organism evidence="4 5">
    <name type="scientific">Aldrovandia affinis</name>
    <dbReference type="NCBI Taxonomy" id="143900"/>
    <lineage>
        <taxon>Eukaryota</taxon>
        <taxon>Metazoa</taxon>
        <taxon>Chordata</taxon>
        <taxon>Craniata</taxon>
        <taxon>Vertebrata</taxon>
        <taxon>Euteleostomi</taxon>
        <taxon>Actinopterygii</taxon>
        <taxon>Neopterygii</taxon>
        <taxon>Teleostei</taxon>
        <taxon>Notacanthiformes</taxon>
        <taxon>Halosauridae</taxon>
        <taxon>Aldrovandia</taxon>
    </lineage>
</organism>
<dbReference type="CDD" id="cd18485">
    <property type="entry name" value="BACK_KBTBD12"/>
    <property type="match status" value="1"/>
</dbReference>
<dbReference type="SMART" id="SM00225">
    <property type="entry name" value="BTB"/>
    <property type="match status" value="1"/>
</dbReference>
<dbReference type="PROSITE" id="PS50097">
    <property type="entry name" value="BTB"/>
    <property type="match status" value="1"/>
</dbReference>
<dbReference type="Proteomes" id="UP001221898">
    <property type="component" value="Unassembled WGS sequence"/>
</dbReference>
<feature type="domain" description="BTB" evidence="3">
    <location>
        <begin position="25"/>
        <end position="92"/>
    </location>
</feature>
<keyword evidence="1" id="KW-0880">Kelch repeat</keyword>
<dbReference type="SMART" id="SM00612">
    <property type="entry name" value="Kelch"/>
    <property type="match status" value="4"/>
</dbReference>
<evidence type="ECO:0000259" key="3">
    <source>
        <dbReference type="PROSITE" id="PS50097"/>
    </source>
</evidence>
<dbReference type="SMART" id="SM00875">
    <property type="entry name" value="BACK"/>
    <property type="match status" value="1"/>
</dbReference>
<keyword evidence="2" id="KW-0677">Repeat</keyword>
<dbReference type="SUPFAM" id="SSF54695">
    <property type="entry name" value="POZ domain"/>
    <property type="match status" value="1"/>
</dbReference>
<proteinExistence type="predicted"/>
<dbReference type="AlphaFoldDB" id="A0AAD7R6B9"/>
<dbReference type="InterPro" id="IPR006652">
    <property type="entry name" value="Kelch_1"/>
</dbReference>
<gene>
    <name evidence="4" type="ORF">AAFF_G00333920</name>
</gene>
<name>A0AAD7R6B9_9TELE</name>
<dbReference type="Gene3D" id="2.120.10.80">
    <property type="entry name" value="Kelch-type beta propeller"/>
    <property type="match status" value="1"/>
</dbReference>
<dbReference type="InterPro" id="IPR017096">
    <property type="entry name" value="BTB-kelch_protein"/>
</dbReference>
<keyword evidence="5" id="KW-1185">Reference proteome</keyword>
<accession>A0AAD7R6B9</accession>
<dbReference type="InterPro" id="IPR011705">
    <property type="entry name" value="BACK"/>
</dbReference>
<evidence type="ECO:0000313" key="4">
    <source>
        <dbReference type="EMBL" id="KAJ8367018.1"/>
    </source>
</evidence>
<dbReference type="PANTHER" id="PTHR24412">
    <property type="entry name" value="KELCH PROTEIN"/>
    <property type="match status" value="1"/>
</dbReference>
<comment type="caution">
    <text evidence="4">The sequence shown here is derived from an EMBL/GenBank/DDBJ whole genome shotgun (WGS) entry which is preliminary data.</text>
</comment>
<evidence type="ECO:0000313" key="5">
    <source>
        <dbReference type="Proteomes" id="UP001221898"/>
    </source>
</evidence>
<dbReference type="EMBL" id="JAINUG010000515">
    <property type="protein sequence ID" value="KAJ8367018.1"/>
    <property type="molecule type" value="Genomic_DNA"/>
</dbReference>
<dbReference type="InterPro" id="IPR015915">
    <property type="entry name" value="Kelch-typ_b-propeller"/>
</dbReference>
<reference evidence="4" key="1">
    <citation type="journal article" date="2023" name="Science">
        <title>Genome structures resolve the early diversification of teleost fishes.</title>
        <authorList>
            <person name="Parey E."/>
            <person name="Louis A."/>
            <person name="Montfort J."/>
            <person name="Bouchez O."/>
            <person name="Roques C."/>
            <person name="Iampietro C."/>
            <person name="Lluch J."/>
            <person name="Castinel A."/>
            <person name="Donnadieu C."/>
            <person name="Desvignes T."/>
            <person name="Floi Bucao C."/>
            <person name="Jouanno E."/>
            <person name="Wen M."/>
            <person name="Mejri S."/>
            <person name="Dirks R."/>
            <person name="Jansen H."/>
            <person name="Henkel C."/>
            <person name="Chen W.J."/>
            <person name="Zahm M."/>
            <person name="Cabau C."/>
            <person name="Klopp C."/>
            <person name="Thompson A.W."/>
            <person name="Robinson-Rechavi M."/>
            <person name="Braasch I."/>
            <person name="Lecointre G."/>
            <person name="Bobe J."/>
            <person name="Postlethwait J.H."/>
            <person name="Berthelot C."/>
            <person name="Roest Crollius H."/>
            <person name="Guiguen Y."/>
        </authorList>
    </citation>
    <scope>NUCLEOTIDE SEQUENCE</scope>
    <source>
        <strain evidence="4">NC1722</strain>
    </source>
</reference>
<dbReference type="SUPFAM" id="SSF117281">
    <property type="entry name" value="Kelch motif"/>
    <property type="match status" value="1"/>
</dbReference>
<dbReference type="Gene3D" id="1.25.40.420">
    <property type="match status" value="1"/>
</dbReference>
<evidence type="ECO:0000256" key="2">
    <source>
        <dbReference type="ARBA" id="ARBA00022737"/>
    </source>
</evidence>
<dbReference type="PANTHER" id="PTHR24412:SF491">
    <property type="entry name" value="KELCH REPEAT AND BTB DOMAIN-CONTAINING PROTEIN 12"/>
    <property type="match status" value="1"/>
</dbReference>